<dbReference type="Pfam" id="PF02582">
    <property type="entry name" value="DUF155"/>
    <property type="match status" value="1"/>
</dbReference>
<reference evidence="4" key="2">
    <citation type="submission" date="2022-01" db="EMBL/GenBank/DDBJ databases">
        <authorList>
            <person name="Hirooka S."/>
            <person name="Miyagishima S.Y."/>
        </authorList>
    </citation>
    <scope>NUCLEOTIDE SEQUENCE</scope>
    <source>
        <strain evidence="4">NBRC 102759</strain>
    </source>
</reference>
<reference evidence="4" key="1">
    <citation type="journal article" date="2022" name="Proc. Natl. Acad. Sci. U.S.A.">
        <title>Life cycle and functional genomics of the unicellular red alga Galdieria for elucidating algal and plant evolution and industrial use.</title>
        <authorList>
            <person name="Hirooka S."/>
            <person name="Itabashi T."/>
            <person name="Ichinose T.M."/>
            <person name="Onuma R."/>
            <person name="Fujiwara T."/>
            <person name="Yamashita S."/>
            <person name="Jong L.W."/>
            <person name="Tomita R."/>
            <person name="Iwane A.H."/>
            <person name="Miyagishima S.Y."/>
        </authorList>
    </citation>
    <scope>NUCLEOTIDE SEQUENCE</scope>
    <source>
        <strain evidence="4">NBRC 102759</strain>
    </source>
</reference>
<comment type="similarity">
    <text evidence="1">Belongs to the RMD1/sif2 family.</text>
</comment>
<dbReference type="OrthoDB" id="18302at2759"/>
<feature type="domain" description="DUF155" evidence="3">
    <location>
        <begin position="176"/>
        <end position="364"/>
    </location>
</feature>
<accession>A0A9C7UQL3</accession>
<evidence type="ECO:0000259" key="3">
    <source>
        <dbReference type="Pfam" id="PF02582"/>
    </source>
</evidence>
<dbReference type="PANTHER" id="PTHR16255">
    <property type="entry name" value="REQUIRED FOR MEIOTIC NUCLEAR DIVISION PROTEIN 1 HOMOLOG"/>
    <property type="match status" value="1"/>
</dbReference>
<organism evidence="4 5">
    <name type="scientific">Galdieria partita</name>
    <dbReference type="NCBI Taxonomy" id="83374"/>
    <lineage>
        <taxon>Eukaryota</taxon>
        <taxon>Rhodophyta</taxon>
        <taxon>Bangiophyceae</taxon>
        <taxon>Galdieriales</taxon>
        <taxon>Galdieriaceae</taxon>
        <taxon>Galdieria</taxon>
    </lineage>
</organism>
<comment type="caution">
    <text evidence="4">The sequence shown here is derived from an EMBL/GenBank/DDBJ whole genome shotgun (WGS) entry which is preliminary data.</text>
</comment>
<protein>
    <recommendedName>
        <fullName evidence="3">DUF155 domain-containing protein</fullName>
    </recommendedName>
</protein>
<evidence type="ECO:0000313" key="4">
    <source>
        <dbReference type="EMBL" id="GJQ11801.1"/>
    </source>
</evidence>
<dbReference type="InterPro" id="IPR051624">
    <property type="entry name" value="RMD1/Sad1-interacting"/>
</dbReference>
<dbReference type="Proteomes" id="UP001061958">
    <property type="component" value="Unassembled WGS sequence"/>
</dbReference>
<evidence type="ECO:0000256" key="2">
    <source>
        <dbReference type="SAM" id="MobiDB-lite"/>
    </source>
</evidence>
<name>A0A9C7UQL3_9RHOD</name>
<proteinExistence type="inferred from homology"/>
<evidence type="ECO:0000313" key="5">
    <source>
        <dbReference type="Proteomes" id="UP001061958"/>
    </source>
</evidence>
<dbReference type="AlphaFoldDB" id="A0A9C7UQL3"/>
<dbReference type="GO" id="GO:0005739">
    <property type="term" value="C:mitochondrion"/>
    <property type="evidence" value="ECO:0007669"/>
    <property type="project" value="UniProtKB-ARBA"/>
</dbReference>
<feature type="compositionally biased region" description="Low complexity" evidence="2">
    <location>
        <begin position="71"/>
        <end position="83"/>
    </location>
</feature>
<gene>
    <name evidence="4" type="ORF">GpartN1_g3592.t1</name>
</gene>
<sequence>MSKSMFLPLLQAFQYSFYQGRNSYSLLVKTYRWRRISALKQFQVLFSSDTTSVQNTSRMQFNRKGIDGSQSSANNPALKSAAARARKKPRKVVRVLEDDGIGICAAYCLPSNVDLQVISRELSNFPQCTLDSEQIPYANDVIHATVLVQPTVVGNLESNVVQSETNKSSPTTTGHLFVFESGALVFWGVPFYKRSEIFNRLLDTLRFSLATAMTLSSNTSASKAPFFSLHDFDHEFDYYTGSSKTKVENDEIHLMDIDDKLELMAISYCLAQSVKLLLYEEEIDTLVNNTWQLPLELAQTGRIRMSRQDIKKRIGELLAARYRVNLLSDLLDAPDLFWQFPDLEVLRSQCFNTVDFHKRTRLLNNRMEIIKDALDILNTELTATSSHRVEQFIVLLIAIEVGFEVTKLF</sequence>
<keyword evidence="5" id="KW-1185">Reference proteome</keyword>
<dbReference type="EMBL" id="BQMJ01000027">
    <property type="protein sequence ID" value="GJQ11801.1"/>
    <property type="molecule type" value="Genomic_DNA"/>
</dbReference>
<feature type="region of interest" description="Disordered" evidence="2">
    <location>
        <begin position="63"/>
        <end position="85"/>
    </location>
</feature>
<dbReference type="PANTHER" id="PTHR16255:SF1">
    <property type="entry name" value="REQUIRED FOR MEIOTIC NUCLEAR DIVISION PROTEIN 1 HOMOLOG"/>
    <property type="match status" value="1"/>
</dbReference>
<dbReference type="InterPro" id="IPR003734">
    <property type="entry name" value="DUF155"/>
</dbReference>
<evidence type="ECO:0000256" key="1">
    <source>
        <dbReference type="ARBA" id="ARBA00008306"/>
    </source>
</evidence>